<dbReference type="AlphaFoldDB" id="D7U213"/>
<sequence>MEKGVSFLVTVALMALASSFASASDPSPLQDTCVAIGEPKNACISLVTNELVTIFTDLSNSILGTLMQ</sequence>
<reference evidence="3" key="1">
    <citation type="journal article" date="2007" name="Nature">
        <title>The grapevine genome sequence suggests ancestral hexaploidization in major angiosperm phyla.</title>
        <authorList>
            <consortium name="The French-Italian Public Consortium for Grapevine Genome Characterization."/>
            <person name="Jaillon O."/>
            <person name="Aury J.-M."/>
            <person name="Noel B."/>
            <person name="Policriti A."/>
            <person name="Clepet C."/>
            <person name="Casagrande A."/>
            <person name="Choisne N."/>
            <person name="Aubourg S."/>
            <person name="Vitulo N."/>
            <person name="Jubin C."/>
            <person name="Vezzi A."/>
            <person name="Legeai F."/>
            <person name="Hugueney P."/>
            <person name="Dasilva C."/>
            <person name="Horner D."/>
            <person name="Mica E."/>
            <person name="Jublot D."/>
            <person name="Poulain J."/>
            <person name="Bruyere C."/>
            <person name="Billault A."/>
            <person name="Segurens B."/>
            <person name="Gouyvenoux M."/>
            <person name="Ugarte E."/>
            <person name="Cattonaro F."/>
            <person name="Anthouard V."/>
            <person name="Vico V."/>
            <person name="Del Fabbro C."/>
            <person name="Alaux M."/>
            <person name="Di Gaspero G."/>
            <person name="Dumas V."/>
            <person name="Felice N."/>
            <person name="Paillard S."/>
            <person name="Juman I."/>
            <person name="Moroldo M."/>
            <person name="Scalabrin S."/>
            <person name="Canaguier A."/>
            <person name="Le Clainche I."/>
            <person name="Malacrida G."/>
            <person name="Durand E."/>
            <person name="Pesole G."/>
            <person name="Laucou V."/>
            <person name="Chatelet P."/>
            <person name="Merdinoglu D."/>
            <person name="Delledonne M."/>
            <person name="Pezzotti M."/>
            <person name="Lecharny A."/>
            <person name="Scarpelli C."/>
            <person name="Artiguenave F."/>
            <person name="Pe M.E."/>
            <person name="Valle G."/>
            <person name="Morgante M."/>
            <person name="Caboche M."/>
            <person name="Adam-Blondon A.-F."/>
            <person name="Weissenbach J."/>
            <person name="Quetier F."/>
            <person name="Wincker P."/>
        </authorList>
    </citation>
    <scope>NUCLEOTIDE SEQUENCE [LARGE SCALE GENOMIC DNA]</scope>
    <source>
        <strain evidence="3">cv. Pinot noir / PN40024</strain>
    </source>
</reference>
<dbReference type="Proteomes" id="UP000009183">
    <property type="component" value="Chromosome 14"/>
</dbReference>
<keyword evidence="3" id="KW-1185">Reference proteome</keyword>
<keyword evidence="1" id="KW-0732">Signal</keyword>
<evidence type="ECO:0000313" key="2">
    <source>
        <dbReference type="EMBL" id="CBI36779.3"/>
    </source>
</evidence>
<accession>D7U213</accession>
<name>D7U213_VITVI</name>
<proteinExistence type="predicted"/>
<dbReference type="EMBL" id="FN596501">
    <property type="protein sequence ID" value="CBI36779.3"/>
    <property type="molecule type" value="Genomic_DNA"/>
</dbReference>
<gene>
    <name evidence="2" type="ordered locus">VIT_14s0128g00560</name>
</gene>
<feature type="signal peptide" evidence="1">
    <location>
        <begin position="1"/>
        <end position="23"/>
    </location>
</feature>
<feature type="chain" id="PRO_5003106492" description="Pectinesterase inhibitor domain-containing protein" evidence="1">
    <location>
        <begin position="24"/>
        <end position="68"/>
    </location>
</feature>
<protein>
    <recommendedName>
        <fullName evidence="4">Pectinesterase inhibitor domain-containing protein</fullName>
    </recommendedName>
</protein>
<dbReference type="HOGENOM" id="CLU_2836457_0_0_1"/>
<organism evidence="2 3">
    <name type="scientific">Vitis vinifera</name>
    <name type="common">Grape</name>
    <dbReference type="NCBI Taxonomy" id="29760"/>
    <lineage>
        <taxon>Eukaryota</taxon>
        <taxon>Viridiplantae</taxon>
        <taxon>Streptophyta</taxon>
        <taxon>Embryophyta</taxon>
        <taxon>Tracheophyta</taxon>
        <taxon>Spermatophyta</taxon>
        <taxon>Magnoliopsida</taxon>
        <taxon>eudicotyledons</taxon>
        <taxon>Gunneridae</taxon>
        <taxon>Pentapetalae</taxon>
        <taxon>rosids</taxon>
        <taxon>Vitales</taxon>
        <taxon>Vitaceae</taxon>
        <taxon>Viteae</taxon>
        <taxon>Vitis</taxon>
    </lineage>
</organism>
<evidence type="ECO:0008006" key="4">
    <source>
        <dbReference type="Google" id="ProtNLM"/>
    </source>
</evidence>
<dbReference type="PaxDb" id="29760-VIT_14s0128g00560.t01"/>
<evidence type="ECO:0000256" key="1">
    <source>
        <dbReference type="SAM" id="SignalP"/>
    </source>
</evidence>
<evidence type="ECO:0000313" key="3">
    <source>
        <dbReference type="Proteomes" id="UP000009183"/>
    </source>
</evidence>
<dbReference type="InParanoid" id="D7U213"/>